<proteinExistence type="predicted"/>
<dbReference type="STRING" id="65700.SY86_17055"/>
<evidence type="ECO:0000313" key="2">
    <source>
        <dbReference type="EMBL" id="KKF36748.1"/>
    </source>
</evidence>
<dbReference type="InterPro" id="IPR036736">
    <property type="entry name" value="ACP-like_sf"/>
</dbReference>
<dbReference type="SUPFAM" id="SSF47336">
    <property type="entry name" value="ACP-like"/>
    <property type="match status" value="1"/>
</dbReference>
<evidence type="ECO:0000259" key="1">
    <source>
        <dbReference type="Pfam" id="PF00550"/>
    </source>
</evidence>
<evidence type="ECO:0000313" key="3">
    <source>
        <dbReference type="Proteomes" id="UP000033924"/>
    </source>
</evidence>
<feature type="domain" description="Carrier" evidence="1">
    <location>
        <begin position="14"/>
        <end position="78"/>
    </location>
</feature>
<protein>
    <recommendedName>
        <fullName evidence="1">Carrier domain-containing protein</fullName>
    </recommendedName>
</protein>
<comment type="caution">
    <text evidence="2">The sequence shown here is derived from an EMBL/GenBank/DDBJ whole genome shotgun (WGS) entry which is preliminary data.</text>
</comment>
<organism evidence="2 3">
    <name type="scientific">Erwinia tracheiphila</name>
    <dbReference type="NCBI Taxonomy" id="65700"/>
    <lineage>
        <taxon>Bacteria</taxon>
        <taxon>Pseudomonadati</taxon>
        <taxon>Pseudomonadota</taxon>
        <taxon>Gammaproteobacteria</taxon>
        <taxon>Enterobacterales</taxon>
        <taxon>Erwiniaceae</taxon>
        <taxon>Erwinia</taxon>
    </lineage>
</organism>
<reference evidence="2 3" key="1">
    <citation type="submission" date="2015-01" db="EMBL/GenBank/DDBJ databases">
        <title>Erwinia tracheiphila.</title>
        <authorList>
            <person name="Shapiro L.R."/>
        </authorList>
    </citation>
    <scope>NUCLEOTIDE SEQUENCE [LARGE SCALE GENOMIC DNA]</scope>
    <source>
        <strain evidence="2 3">BuffGH</strain>
    </source>
</reference>
<dbReference type="InterPro" id="IPR009081">
    <property type="entry name" value="PP-bd_ACP"/>
</dbReference>
<dbReference type="EMBL" id="JXNU01000003">
    <property type="protein sequence ID" value="KKF36748.1"/>
    <property type="molecule type" value="Genomic_DNA"/>
</dbReference>
<sequence>MDTTHDKQRAFLALCKMIQLVNGRPADQIGIQESLVMDLEMDSVELIDLLIKLEEYGVKIDESEITSTLTVEHLTQRLMFSGQCAGHVL</sequence>
<keyword evidence="3" id="KW-1185">Reference proteome</keyword>
<dbReference type="AlphaFoldDB" id="A0A0M2KHL2"/>
<dbReference type="RefSeq" id="WP_016191492.1">
    <property type="nucleotide sequence ID" value="NZ_CP089932.1"/>
</dbReference>
<dbReference type="Pfam" id="PF00550">
    <property type="entry name" value="PP-binding"/>
    <property type="match status" value="1"/>
</dbReference>
<dbReference type="Proteomes" id="UP000033924">
    <property type="component" value="Unassembled WGS sequence"/>
</dbReference>
<dbReference type="Gene3D" id="1.10.1200.10">
    <property type="entry name" value="ACP-like"/>
    <property type="match status" value="1"/>
</dbReference>
<dbReference type="PATRIC" id="fig|65700.7.peg.4272"/>
<accession>A0A0M2KHL2</accession>
<name>A0A0M2KHL2_9GAMM</name>
<gene>
    <name evidence="2" type="ORF">SY86_17055</name>
</gene>